<proteinExistence type="predicted"/>
<protein>
    <recommendedName>
        <fullName evidence="1">Dual specificity phosphatase catalytic domain-containing protein</fullName>
    </recommendedName>
</protein>
<evidence type="ECO:0000313" key="2">
    <source>
        <dbReference type="EMBL" id="KAF1912971.1"/>
    </source>
</evidence>
<dbReference type="Pfam" id="PF00782">
    <property type="entry name" value="DSPc"/>
    <property type="match status" value="1"/>
</dbReference>
<evidence type="ECO:0000259" key="1">
    <source>
        <dbReference type="Pfam" id="PF00782"/>
    </source>
</evidence>
<accession>A0A6A5QBI9</accession>
<dbReference type="OrthoDB" id="10252009at2759"/>
<dbReference type="InterPro" id="IPR052449">
    <property type="entry name" value="STYX-Interacting_Phosphatase"/>
</dbReference>
<feature type="domain" description="Dual specificity phosphatase catalytic" evidence="1">
    <location>
        <begin position="95"/>
        <end position="238"/>
    </location>
</feature>
<dbReference type="Proteomes" id="UP000800096">
    <property type="component" value="Unassembled WGS sequence"/>
</dbReference>
<dbReference type="InterPro" id="IPR000340">
    <property type="entry name" value="Dual-sp_phosphatase_cat-dom"/>
</dbReference>
<dbReference type="GO" id="GO:0062026">
    <property type="term" value="P:negative regulation of SCF-dependent proteasomal ubiquitin-dependent catabolic process"/>
    <property type="evidence" value="ECO:0007669"/>
    <property type="project" value="TreeGrafter"/>
</dbReference>
<dbReference type="GO" id="GO:0005654">
    <property type="term" value="C:nucleoplasm"/>
    <property type="evidence" value="ECO:0007669"/>
    <property type="project" value="TreeGrafter"/>
</dbReference>
<sequence>MTSLREDAAMSDFGCSHQRKHAEYSYRLPTAPRIVVPPPTIQTDMPGLSVGPPSPGDADLSFLKELDLEDIIQKNTLMEWAYERRRQAQMMLPWLYLGPMVAAKDQAFLAREGITMVLAIRTQANSMTGAIKASQQVCAEVATIEVPTFHELIGRFAETTKMINTHISRYRQHTLGTNGHAGLGKVLVFCESGNEKSAVVVAAYMMQTLDDFDHVKAMQVCQAQRFCVNFDDTLKNILQSYWDILQARRSNLLGFNENVANLPDYTTTKLKRTIDKILDNDDIDMDGGMDPSDALRFAGRDSTPFQSRGA</sequence>
<name>A0A6A5QBI9_AMPQU</name>
<reference evidence="2" key="1">
    <citation type="journal article" date="2020" name="Stud. Mycol.">
        <title>101 Dothideomycetes genomes: a test case for predicting lifestyles and emergence of pathogens.</title>
        <authorList>
            <person name="Haridas S."/>
            <person name="Albert R."/>
            <person name="Binder M."/>
            <person name="Bloem J."/>
            <person name="Labutti K."/>
            <person name="Salamov A."/>
            <person name="Andreopoulos B."/>
            <person name="Baker S."/>
            <person name="Barry K."/>
            <person name="Bills G."/>
            <person name="Bluhm B."/>
            <person name="Cannon C."/>
            <person name="Castanera R."/>
            <person name="Culley D."/>
            <person name="Daum C."/>
            <person name="Ezra D."/>
            <person name="Gonzalez J."/>
            <person name="Henrissat B."/>
            <person name="Kuo A."/>
            <person name="Liang C."/>
            <person name="Lipzen A."/>
            <person name="Lutzoni F."/>
            <person name="Magnuson J."/>
            <person name="Mondo S."/>
            <person name="Nolan M."/>
            <person name="Ohm R."/>
            <person name="Pangilinan J."/>
            <person name="Park H.-J."/>
            <person name="Ramirez L."/>
            <person name="Alfaro M."/>
            <person name="Sun H."/>
            <person name="Tritt A."/>
            <person name="Yoshinaga Y."/>
            <person name="Zwiers L.-H."/>
            <person name="Turgeon B."/>
            <person name="Goodwin S."/>
            <person name="Spatafora J."/>
            <person name="Crous P."/>
            <person name="Grigoriev I."/>
        </authorList>
    </citation>
    <scope>NUCLEOTIDE SEQUENCE</scope>
    <source>
        <strain evidence="2">HMLAC05119</strain>
    </source>
</reference>
<dbReference type="SUPFAM" id="SSF52799">
    <property type="entry name" value="(Phosphotyrosine protein) phosphatases II"/>
    <property type="match status" value="1"/>
</dbReference>
<dbReference type="PANTHER" id="PTHR46588">
    <property type="entry name" value="SERINE/THREONINE/TYROSINE-INTERACTING PROTEIN"/>
    <property type="match status" value="1"/>
</dbReference>
<dbReference type="EMBL" id="ML979139">
    <property type="protein sequence ID" value="KAF1912971.1"/>
    <property type="molecule type" value="Genomic_DNA"/>
</dbReference>
<dbReference type="GO" id="GO:1990444">
    <property type="term" value="F:F-box domain binding"/>
    <property type="evidence" value="ECO:0007669"/>
    <property type="project" value="TreeGrafter"/>
</dbReference>
<dbReference type="InterPro" id="IPR029021">
    <property type="entry name" value="Prot-tyrosine_phosphatase-like"/>
</dbReference>
<gene>
    <name evidence="2" type="ORF">BDU57DRAFT_456958</name>
</gene>
<dbReference type="GO" id="GO:0070372">
    <property type="term" value="P:regulation of ERK1 and ERK2 cascade"/>
    <property type="evidence" value="ECO:0007669"/>
    <property type="project" value="TreeGrafter"/>
</dbReference>
<keyword evidence="3" id="KW-1185">Reference proteome</keyword>
<organism evidence="2 3">
    <name type="scientific">Ampelomyces quisqualis</name>
    <name type="common">Powdery mildew agent</name>
    <dbReference type="NCBI Taxonomy" id="50730"/>
    <lineage>
        <taxon>Eukaryota</taxon>
        <taxon>Fungi</taxon>
        <taxon>Dikarya</taxon>
        <taxon>Ascomycota</taxon>
        <taxon>Pezizomycotina</taxon>
        <taxon>Dothideomycetes</taxon>
        <taxon>Pleosporomycetidae</taxon>
        <taxon>Pleosporales</taxon>
        <taxon>Pleosporineae</taxon>
        <taxon>Phaeosphaeriaceae</taxon>
        <taxon>Ampelomyces</taxon>
    </lineage>
</organism>
<dbReference type="Gene3D" id="3.90.190.10">
    <property type="entry name" value="Protein tyrosine phosphatase superfamily"/>
    <property type="match status" value="1"/>
</dbReference>
<dbReference type="AlphaFoldDB" id="A0A6A5QBI9"/>
<evidence type="ECO:0000313" key="3">
    <source>
        <dbReference type="Proteomes" id="UP000800096"/>
    </source>
</evidence>
<dbReference type="PANTHER" id="PTHR46588:SF1">
    <property type="entry name" value="SERINE_THREONINE_TYROSINE-INTERACTING PROTEIN"/>
    <property type="match status" value="1"/>
</dbReference>
<dbReference type="CDD" id="cd14498">
    <property type="entry name" value="DSP"/>
    <property type="match status" value="1"/>
</dbReference>
<dbReference type="GO" id="GO:0005737">
    <property type="term" value="C:cytoplasm"/>
    <property type="evidence" value="ECO:0007669"/>
    <property type="project" value="TreeGrafter"/>
</dbReference>